<evidence type="ECO:0000313" key="4">
    <source>
        <dbReference type="Proteomes" id="UP000299102"/>
    </source>
</evidence>
<dbReference type="Proteomes" id="UP000299102">
    <property type="component" value="Unassembled WGS sequence"/>
</dbReference>
<comment type="caution">
    <text evidence="3">The sequence shown here is derived from an EMBL/GenBank/DDBJ whole genome shotgun (WGS) entry which is preliminary data.</text>
</comment>
<keyword evidence="2" id="KW-0812">Transmembrane</keyword>
<proteinExistence type="predicted"/>
<keyword evidence="2" id="KW-0472">Membrane</keyword>
<dbReference type="AlphaFoldDB" id="A0A4C1TCG5"/>
<feature type="compositionally biased region" description="Polar residues" evidence="1">
    <location>
        <begin position="45"/>
        <end position="78"/>
    </location>
</feature>
<gene>
    <name evidence="3" type="ORF">EVAR_71853_1</name>
</gene>
<accession>A0A4C1TCG5</accession>
<feature type="transmembrane region" description="Helical" evidence="2">
    <location>
        <begin position="142"/>
        <end position="162"/>
    </location>
</feature>
<feature type="region of interest" description="Disordered" evidence="1">
    <location>
        <begin position="40"/>
        <end position="89"/>
    </location>
</feature>
<name>A0A4C1TCG5_EUMVA</name>
<dbReference type="OrthoDB" id="10045021at2759"/>
<evidence type="ECO:0000256" key="2">
    <source>
        <dbReference type="SAM" id="Phobius"/>
    </source>
</evidence>
<dbReference type="EMBL" id="BGZK01005039">
    <property type="protein sequence ID" value="GBP12213.1"/>
    <property type="molecule type" value="Genomic_DNA"/>
</dbReference>
<organism evidence="3 4">
    <name type="scientific">Eumeta variegata</name>
    <name type="common">Bagworm moth</name>
    <name type="synonym">Eumeta japonica</name>
    <dbReference type="NCBI Taxonomy" id="151549"/>
    <lineage>
        <taxon>Eukaryota</taxon>
        <taxon>Metazoa</taxon>
        <taxon>Ecdysozoa</taxon>
        <taxon>Arthropoda</taxon>
        <taxon>Hexapoda</taxon>
        <taxon>Insecta</taxon>
        <taxon>Pterygota</taxon>
        <taxon>Neoptera</taxon>
        <taxon>Endopterygota</taxon>
        <taxon>Lepidoptera</taxon>
        <taxon>Glossata</taxon>
        <taxon>Ditrysia</taxon>
        <taxon>Tineoidea</taxon>
        <taxon>Psychidae</taxon>
        <taxon>Oiketicinae</taxon>
        <taxon>Eumeta</taxon>
    </lineage>
</organism>
<keyword evidence="2" id="KW-1133">Transmembrane helix</keyword>
<evidence type="ECO:0000256" key="1">
    <source>
        <dbReference type="SAM" id="MobiDB-lite"/>
    </source>
</evidence>
<feature type="compositionally biased region" description="Low complexity" evidence="1">
    <location>
        <begin position="79"/>
        <end position="89"/>
    </location>
</feature>
<evidence type="ECO:0000313" key="3">
    <source>
        <dbReference type="EMBL" id="GBP12213.1"/>
    </source>
</evidence>
<reference evidence="3 4" key="1">
    <citation type="journal article" date="2019" name="Commun. Biol.">
        <title>The bagworm genome reveals a unique fibroin gene that provides high tensile strength.</title>
        <authorList>
            <person name="Kono N."/>
            <person name="Nakamura H."/>
            <person name="Ohtoshi R."/>
            <person name="Tomita M."/>
            <person name="Numata K."/>
            <person name="Arakawa K."/>
        </authorList>
    </citation>
    <scope>NUCLEOTIDE SEQUENCE [LARGE SCALE GENOMIC DNA]</scope>
</reference>
<keyword evidence="4" id="KW-1185">Reference proteome</keyword>
<protein>
    <submittedName>
        <fullName evidence="3">Uncharacterized protein</fullName>
    </submittedName>
</protein>
<sequence length="163" mass="18480">MDARKSYSERHLVTFETTLKQTAINNTMPLDGSDPCYLSEDDISFNDNNIQGGQYQDQNIPPPSSNKQRAQSRHQQANTKSKYYQQQSQQTQIAANSGSYTRLSHPNQLSWSSLSINRLKRPILKPPLWQPYPANSILQTHLVLLTTTNISNLIVVLIFVSFG</sequence>